<dbReference type="GO" id="GO:0016020">
    <property type="term" value="C:membrane"/>
    <property type="evidence" value="ECO:0007669"/>
    <property type="project" value="TreeGrafter"/>
</dbReference>
<dbReference type="InterPro" id="IPR017853">
    <property type="entry name" value="GH"/>
</dbReference>
<comment type="similarity">
    <text evidence="2 7">Belongs to the glycosyl hydrolase 20 family.</text>
</comment>
<feature type="signal peptide" evidence="9">
    <location>
        <begin position="1"/>
        <end position="20"/>
    </location>
</feature>
<evidence type="ECO:0000256" key="2">
    <source>
        <dbReference type="ARBA" id="ARBA00006285"/>
    </source>
</evidence>
<evidence type="ECO:0000259" key="10">
    <source>
        <dbReference type="Pfam" id="PF00728"/>
    </source>
</evidence>
<evidence type="ECO:0000313" key="13">
    <source>
        <dbReference type="Proteomes" id="UP000078240"/>
    </source>
</evidence>
<dbReference type="InterPro" id="IPR015883">
    <property type="entry name" value="Glyco_hydro_20_cat"/>
</dbReference>
<dbReference type="InterPro" id="IPR025705">
    <property type="entry name" value="Beta_hexosaminidase_sua/sub"/>
</dbReference>
<gene>
    <name evidence="12" type="ORF">VFPBJ_02467</name>
</gene>
<protein>
    <recommendedName>
        <fullName evidence="7">Beta-hexosaminidase</fullName>
        <ecNumber evidence="7">3.2.1.52</ecNumber>
    </recommendedName>
</protein>
<dbReference type="CDD" id="cd06562">
    <property type="entry name" value="GH20_HexA_HexB-like"/>
    <property type="match status" value="1"/>
</dbReference>
<dbReference type="AlphaFoldDB" id="A0A179H2V5"/>
<accession>A0A179H2V5</accession>
<feature type="active site" description="Proton donor" evidence="8">
    <location>
        <position position="352"/>
    </location>
</feature>
<evidence type="ECO:0000313" key="12">
    <source>
        <dbReference type="EMBL" id="OAQ83699.1"/>
    </source>
</evidence>
<dbReference type="Pfam" id="PF14845">
    <property type="entry name" value="Glycohydro_20b2"/>
    <property type="match status" value="1"/>
</dbReference>
<evidence type="ECO:0000256" key="4">
    <source>
        <dbReference type="ARBA" id="ARBA00022801"/>
    </source>
</evidence>
<dbReference type="Pfam" id="PF00728">
    <property type="entry name" value="Glyco_hydro_20"/>
    <property type="match status" value="1"/>
</dbReference>
<dbReference type="PIRSF" id="PIRSF001093">
    <property type="entry name" value="B-hxosamndse_ab_euk"/>
    <property type="match status" value="1"/>
</dbReference>
<evidence type="ECO:0000256" key="5">
    <source>
        <dbReference type="ARBA" id="ARBA00023180"/>
    </source>
</evidence>
<reference evidence="12 13" key="1">
    <citation type="submission" date="2016-01" db="EMBL/GenBank/DDBJ databases">
        <title>Biosynthesis of antibiotic leucinostatins and their inhibition on Phytophthora in bio-control Purpureocillium lilacinum.</title>
        <authorList>
            <person name="Wang G."/>
            <person name="Liu Z."/>
            <person name="Lin R."/>
            <person name="Li E."/>
            <person name="Mao Z."/>
            <person name="Ling J."/>
            <person name="Yin W."/>
            <person name="Xie B."/>
        </authorList>
    </citation>
    <scope>NUCLEOTIDE SEQUENCE [LARGE SCALE GENOMIC DNA]</scope>
    <source>
        <strain evidence="12">PLBJ-1</strain>
    </source>
</reference>
<comment type="catalytic activity">
    <reaction evidence="1 7">
        <text>Hydrolysis of terminal non-reducing N-acetyl-D-hexosamine residues in N-acetyl-beta-D-hexosaminides.</text>
        <dbReference type="EC" id="3.2.1.52"/>
    </reaction>
</comment>
<dbReference type="PRINTS" id="PR00738">
    <property type="entry name" value="GLHYDRLASE20"/>
</dbReference>
<dbReference type="Proteomes" id="UP000078240">
    <property type="component" value="Unassembled WGS sequence"/>
</dbReference>
<dbReference type="FunFam" id="3.20.20.80:FF:000063">
    <property type="entry name" value="Beta-hexosaminidase"/>
    <property type="match status" value="1"/>
</dbReference>
<dbReference type="Gene3D" id="3.30.379.10">
    <property type="entry name" value="Chitobiase/beta-hexosaminidase domain 2-like"/>
    <property type="match status" value="1"/>
</dbReference>
<dbReference type="EMBL" id="LSBH01000002">
    <property type="protein sequence ID" value="OAQ83699.1"/>
    <property type="molecule type" value="Genomic_DNA"/>
</dbReference>
<dbReference type="SUPFAM" id="SSF55545">
    <property type="entry name" value="beta-N-acetylhexosaminidase-like domain"/>
    <property type="match status" value="1"/>
</dbReference>
<evidence type="ECO:0000256" key="3">
    <source>
        <dbReference type="ARBA" id="ARBA00022729"/>
    </source>
</evidence>
<dbReference type="InterPro" id="IPR029018">
    <property type="entry name" value="Hex-like_dom2"/>
</dbReference>
<feature type="domain" description="Glycoside hydrolase family 20 catalytic" evidence="10">
    <location>
        <begin position="192"/>
        <end position="530"/>
    </location>
</feature>
<proteinExistence type="inferred from homology"/>
<keyword evidence="4 7" id="KW-0378">Hydrolase</keyword>
<sequence length="583" mass="64849">MHVRNALVALVALALGPADALWPIPKAAKTGDKFLFIDQTVKVTYNGHRISYTAGYEPPAGPRFNSKDIVQGGVSRALGAIFQQGFVPWMLRGRDDKYEPDLHSAPSRRIKTLEITQTGNDSTHTFKPLAGQLDESYTLNVTADGKASIRAGSSIGVLRALETFSQLFWKHSSGTAWYTALAPVSVSDAPKFPHRGILLDVSRHWFPVEDIKRTIDGLAMNKMNVLHLHITDTQSWPLEIPSMPRLTEFGAYAPGLTYSPKDIAGLYEYAIHRGVQIIMEIDMPGHIGIEKAYPGKSVAFNAKPYEWYCSQPPCGSFKLNSSDTYEFLDKLFKDLLPRVAPYSAYFHTGGDEYKANNSLLDPGLRTNDLAILQPMLQKFLDYAHGKVRAQGLAPFVWEEMVLQWNATVGKDVVIQSWLGAGAIKKLADAGHQVIDSSNEFLYLDCGRGEWIDYETGPAFQKAYPFNDWCNPTKNWRLIYTHDPLIGLSKESAKRVIGGETPVWTETIDPASVDTIIWPRGAAAGEAWWSGYLDPDTGRNRSMYDVRVRLSEQRERMLARGVKATAITQLWCGQAAKDDCAGTQ</sequence>
<keyword evidence="3 9" id="KW-0732">Signal</keyword>
<dbReference type="InterPro" id="IPR029019">
    <property type="entry name" value="HEX_eukaryotic_N"/>
</dbReference>
<dbReference type="PANTHER" id="PTHR22600">
    <property type="entry name" value="BETA-HEXOSAMINIDASE"/>
    <property type="match status" value="1"/>
</dbReference>
<keyword evidence="5" id="KW-0325">Glycoprotein</keyword>
<organism evidence="12 13">
    <name type="scientific">Purpureocillium lilacinum</name>
    <name type="common">Paecilomyces lilacinus</name>
    <dbReference type="NCBI Taxonomy" id="33203"/>
    <lineage>
        <taxon>Eukaryota</taxon>
        <taxon>Fungi</taxon>
        <taxon>Dikarya</taxon>
        <taxon>Ascomycota</taxon>
        <taxon>Pezizomycotina</taxon>
        <taxon>Sordariomycetes</taxon>
        <taxon>Hypocreomycetidae</taxon>
        <taxon>Hypocreales</taxon>
        <taxon>Ophiocordycipitaceae</taxon>
        <taxon>Purpureocillium</taxon>
    </lineage>
</organism>
<dbReference type="SUPFAM" id="SSF51445">
    <property type="entry name" value="(Trans)glycosidases"/>
    <property type="match status" value="1"/>
</dbReference>
<feature type="chain" id="PRO_5008103191" description="Beta-hexosaminidase" evidence="9">
    <location>
        <begin position="21"/>
        <end position="583"/>
    </location>
</feature>
<name>A0A179H2V5_PURLI</name>
<dbReference type="Gene3D" id="3.20.20.80">
    <property type="entry name" value="Glycosidases"/>
    <property type="match status" value="1"/>
</dbReference>
<evidence type="ECO:0000259" key="11">
    <source>
        <dbReference type="Pfam" id="PF14845"/>
    </source>
</evidence>
<evidence type="ECO:0000256" key="8">
    <source>
        <dbReference type="PIRSR" id="PIRSR001093-1"/>
    </source>
</evidence>
<dbReference type="GO" id="GO:0030203">
    <property type="term" value="P:glycosaminoglycan metabolic process"/>
    <property type="evidence" value="ECO:0007669"/>
    <property type="project" value="TreeGrafter"/>
</dbReference>
<comment type="caution">
    <text evidence="12">The sequence shown here is derived from an EMBL/GenBank/DDBJ whole genome shotgun (WGS) entry which is preliminary data.</text>
</comment>
<evidence type="ECO:0000256" key="6">
    <source>
        <dbReference type="ARBA" id="ARBA00023295"/>
    </source>
</evidence>
<dbReference type="PANTHER" id="PTHR22600:SF58">
    <property type="entry name" value="BETA-HEXOSAMINIDASE"/>
    <property type="match status" value="1"/>
</dbReference>
<evidence type="ECO:0000256" key="9">
    <source>
        <dbReference type="SAM" id="SignalP"/>
    </source>
</evidence>
<keyword evidence="6 7" id="KW-0326">Glycosidase</keyword>
<dbReference type="GO" id="GO:0016231">
    <property type="term" value="F:beta-N-acetylglucosaminidase activity"/>
    <property type="evidence" value="ECO:0007669"/>
    <property type="project" value="TreeGrafter"/>
</dbReference>
<evidence type="ECO:0000256" key="1">
    <source>
        <dbReference type="ARBA" id="ARBA00001231"/>
    </source>
</evidence>
<evidence type="ECO:0000256" key="7">
    <source>
        <dbReference type="PIRNR" id="PIRNR001093"/>
    </source>
</evidence>
<feature type="domain" description="Beta-hexosaminidase eukaryotic type N-terminal" evidence="11">
    <location>
        <begin position="21"/>
        <end position="167"/>
    </location>
</feature>
<dbReference type="GO" id="GO:0005975">
    <property type="term" value="P:carbohydrate metabolic process"/>
    <property type="evidence" value="ECO:0007669"/>
    <property type="project" value="InterPro"/>
</dbReference>
<dbReference type="EC" id="3.2.1.52" evidence="7"/>